<dbReference type="AlphaFoldDB" id="A0A845E7W8"/>
<gene>
    <name evidence="1" type="ORF">GLV98_12295</name>
</gene>
<name>A0A845E7W8_9BACI</name>
<comment type="caution">
    <text evidence="1">The sequence shown here is derived from an EMBL/GenBank/DDBJ whole genome shotgun (WGS) entry which is preliminary data.</text>
</comment>
<sequence>MIINSIDYQRFSLSILDQEFDVSDEKLISNLAVILRNDYPRRESSDRFYAGFNNEERRIFFLTKDSLMVKEDKVKEFQASLDSIINSTNELEEHLEFNRPFDLALRLVASAEIDSEIDILETSVNHLSPRGISIEDVPGDFLYSKTEFTFAVDGKTYTLEVEPDVENEYQLNLELNVLGLKIEDTSEISDIFSDSKSILEGLIKKIVGKW</sequence>
<accession>A0A845E7W8</accession>
<proteinExistence type="predicted"/>
<reference evidence="1 2" key="1">
    <citation type="submission" date="2019-11" db="EMBL/GenBank/DDBJ databases">
        <title>Genome sequences of 17 halophilic strains isolated from different environments.</title>
        <authorList>
            <person name="Furrow R.E."/>
        </authorList>
    </citation>
    <scope>NUCLEOTIDE SEQUENCE [LARGE SCALE GENOMIC DNA]</scope>
    <source>
        <strain evidence="1 2">22505_10_Sand</strain>
    </source>
</reference>
<dbReference type="EMBL" id="WMEZ01000004">
    <property type="protein sequence ID" value="MYL50269.1"/>
    <property type="molecule type" value="Genomic_DNA"/>
</dbReference>
<protein>
    <submittedName>
        <fullName evidence="1">Uncharacterized protein</fullName>
    </submittedName>
</protein>
<dbReference type="RefSeq" id="WP_160915574.1">
    <property type="nucleotide sequence ID" value="NZ_WMEZ01000004.1"/>
</dbReference>
<organism evidence="1 2">
    <name type="scientific">Halobacillus litoralis</name>
    <dbReference type="NCBI Taxonomy" id="45668"/>
    <lineage>
        <taxon>Bacteria</taxon>
        <taxon>Bacillati</taxon>
        <taxon>Bacillota</taxon>
        <taxon>Bacilli</taxon>
        <taxon>Bacillales</taxon>
        <taxon>Bacillaceae</taxon>
        <taxon>Halobacillus</taxon>
    </lineage>
</organism>
<evidence type="ECO:0000313" key="1">
    <source>
        <dbReference type="EMBL" id="MYL50269.1"/>
    </source>
</evidence>
<dbReference type="Proteomes" id="UP000447393">
    <property type="component" value="Unassembled WGS sequence"/>
</dbReference>
<evidence type="ECO:0000313" key="2">
    <source>
        <dbReference type="Proteomes" id="UP000447393"/>
    </source>
</evidence>